<dbReference type="Proteomes" id="UP000694941">
    <property type="component" value="Unplaced"/>
</dbReference>
<evidence type="ECO:0000313" key="8">
    <source>
        <dbReference type="RefSeq" id="XP_013786306.2"/>
    </source>
</evidence>
<sequence>RASITVPPRNTTKVVNQKAEFICEAKALPTNLTHRWFYNNIEISQLSWLETRTLVRRDGTLFINPTSAEDSGKYTCEVSNGIGEPETASAYLSVEYPARVVHSPSPQYLPLGNPGMVICDVKSNPPFQFVTWTKDSTPYQVDEHHGVISLKNGSLLIQRVSHVHQGMYRCTPYNIHGTAGTSSRMEVFVREPPMFTIKPNGIYQSLLGSEITIPCDGRGQPKPVIMWRRMWLDRNNMTIGVQIPPPCPEIHLFVDASLHGCGALLQGQEFQDIWTDYESTLHINIFKLLASLVDISGMPHAPTNVTVNTSASTATLSWLPAYDGRYPQSYIICYRVANEGANPWRTMSVPDGATTFTLYRLDPDTEYEFRVQSRNALGKGMYSAVIRAKTSTEDFLGNSSTPTTDNGAPPNGPVQKPLGPKPFSPEDIIVKKRADGVLILWKPPFDQTIPVAFYYVEYRVESEPWKRWGPIKDRTSYLAKKVPPGTYKFRVWAYSNKEIGSPSPEISLTIEGVSPEVTKSRAITAGVVGGILFLIAAIVLSVCAVKICNKRKRRKAEKAYMMVTCPVTDARNGGHSHGGSPSPLKKSPCHQRRTKASEEGCTIGRNDSIATTGGSSRFVCERIK</sequence>
<keyword evidence="4" id="KW-1133">Transmembrane helix</keyword>
<dbReference type="SUPFAM" id="SSF48726">
    <property type="entry name" value="Immunoglobulin"/>
    <property type="match status" value="3"/>
</dbReference>
<proteinExistence type="predicted"/>
<feature type="compositionally biased region" description="Polar residues" evidence="3">
    <location>
        <begin position="397"/>
        <end position="406"/>
    </location>
</feature>
<organism evidence="7 8">
    <name type="scientific">Limulus polyphemus</name>
    <name type="common">Atlantic horseshoe crab</name>
    <dbReference type="NCBI Taxonomy" id="6850"/>
    <lineage>
        <taxon>Eukaryota</taxon>
        <taxon>Metazoa</taxon>
        <taxon>Ecdysozoa</taxon>
        <taxon>Arthropoda</taxon>
        <taxon>Chelicerata</taxon>
        <taxon>Merostomata</taxon>
        <taxon>Xiphosura</taxon>
        <taxon>Limulidae</taxon>
        <taxon>Limulus</taxon>
    </lineage>
</organism>
<keyword evidence="4" id="KW-0472">Membrane</keyword>
<gene>
    <name evidence="8" type="primary">LOC106470306</name>
</gene>
<keyword evidence="2" id="KW-1015">Disulfide bond</keyword>
<evidence type="ECO:0000256" key="1">
    <source>
        <dbReference type="ARBA" id="ARBA00022737"/>
    </source>
</evidence>
<accession>A0ABM1BPS0</accession>
<dbReference type="InterPro" id="IPR036179">
    <property type="entry name" value="Ig-like_dom_sf"/>
</dbReference>
<feature type="domain" description="Fibronectin type-III" evidence="6">
    <location>
        <begin position="298"/>
        <end position="393"/>
    </location>
</feature>
<dbReference type="SMART" id="SM00408">
    <property type="entry name" value="IGc2"/>
    <property type="match status" value="2"/>
</dbReference>
<evidence type="ECO:0000256" key="3">
    <source>
        <dbReference type="SAM" id="MobiDB-lite"/>
    </source>
</evidence>
<dbReference type="InterPro" id="IPR036116">
    <property type="entry name" value="FN3_sf"/>
</dbReference>
<feature type="domain" description="Ig-like" evidence="5">
    <location>
        <begin position="2"/>
        <end position="93"/>
    </location>
</feature>
<dbReference type="InterPro" id="IPR013783">
    <property type="entry name" value="Ig-like_fold"/>
</dbReference>
<feature type="domain" description="Fibronectin type-III" evidence="6">
    <location>
        <begin position="421"/>
        <end position="516"/>
    </location>
</feature>
<dbReference type="CDD" id="cd00063">
    <property type="entry name" value="FN3"/>
    <property type="match status" value="2"/>
</dbReference>
<feature type="region of interest" description="Disordered" evidence="3">
    <location>
        <begin position="571"/>
        <end position="597"/>
    </location>
</feature>
<dbReference type="SMART" id="SM00060">
    <property type="entry name" value="FN3"/>
    <property type="match status" value="2"/>
</dbReference>
<feature type="non-terminal residue" evidence="8">
    <location>
        <position position="1"/>
    </location>
</feature>
<dbReference type="PANTHER" id="PTHR44170:SF32">
    <property type="entry name" value="PROTEIN TURTLE-LIKE PROTEIN"/>
    <property type="match status" value="1"/>
</dbReference>
<reference evidence="8" key="1">
    <citation type="submission" date="2025-08" db="UniProtKB">
        <authorList>
            <consortium name="RefSeq"/>
        </authorList>
    </citation>
    <scope>IDENTIFICATION</scope>
    <source>
        <tissue evidence="8">Muscle</tissue>
    </source>
</reference>
<keyword evidence="4" id="KW-0812">Transmembrane</keyword>
<dbReference type="Gene3D" id="2.60.40.10">
    <property type="entry name" value="Immunoglobulins"/>
    <property type="match status" value="4"/>
</dbReference>
<name>A0ABM1BPS0_LIMPO</name>
<dbReference type="SUPFAM" id="SSF49265">
    <property type="entry name" value="Fibronectin type III"/>
    <property type="match status" value="1"/>
</dbReference>
<dbReference type="Pfam" id="PF13927">
    <property type="entry name" value="Ig_3"/>
    <property type="match status" value="2"/>
</dbReference>
<evidence type="ECO:0000256" key="2">
    <source>
        <dbReference type="ARBA" id="ARBA00023157"/>
    </source>
</evidence>
<dbReference type="PROSITE" id="PS50835">
    <property type="entry name" value="IG_LIKE"/>
    <property type="match status" value="2"/>
</dbReference>
<evidence type="ECO:0000259" key="5">
    <source>
        <dbReference type="PROSITE" id="PS50835"/>
    </source>
</evidence>
<feature type="region of interest" description="Disordered" evidence="3">
    <location>
        <begin position="393"/>
        <end position="420"/>
    </location>
</feature>
<evidence type="ECO:0000313" key="7">
    <source>
        <dbReference type="Proteomes" id="UP000694941"/>
    </source>
</evidence>
<keyword evidence="1" id="KW-0677">Repeat</keyword>
<dbReference type="PROSITE" id="PS50853">
    <property type="entry name" value="FN3"/>
    <property type="match status" value="2"/>
</dbReference>
<dbReference type="InterPro" id="IPR003598">
    <property type="entry name" value="Ig_sub2"/>
</dbReference>
<dbReference type="InterPro" id="IPR003961">
    <property type="entry name" value="FN3_dom"/>
</dbReference>
<protein>
    <submittedName>
        <fullName evidence="8">Protein turtle-like</fullName>
    </submittedName>
</protein>
<feature type="transmembrane region" description="Helical" evidence="4">
    <location>
        <begin position="523"/>
        <end position="545"/>
    </location>
</feature>
<dbReference type="InterPro" id="IPR007110">
    <property type="entry name" value="Ig-like_dom"/>
</dbReference>
<dbReference type="Pfam" id="PF00041">
    <property type="entry name" value="fn3"/>
    <property type="match status" value="2"/>
</dbReference>
<dbReference type="InterPro" id="IPR003599">
    <property type="entry name" value="Ig_sub"/>
</dbReference>
<dbReference type="SMART" id="SM00409">
    <property type="entry name" value="IG"/>
    <property type="match status" value="2"/>
</dbReference>
<feature type="domain" description="Ig-like" evidence="5">
    <location>
        <begin position="97"/>
        <end position="188"/>
    </location>
</feature>
<dbReference type="RefSeq" id="XP_013786306.2">
    <property type="nucleotide sequence ID" value="XM_013930852.2"/>
</dbReference>
<evidence type="ECO:0000259" key="6">
    <source>
        <dbReference type="PROSITE" id="PS50853"/>
    </source>
</evidence>
<dbReference type="PANTHER" id="PTHR44170">
    <property type="entry name" value="PROTEIN SIDEKICK"/>
    <property type="match status" value="1"/>
</dbReference>
<keyword evidence="7" id="KW-1185">Reference proteome</keyword>
<dbReference type="GeneID" id="106470306"/>
<evidence type="ECO:0000256" key="4">
    <source>
        <dbReference type="SAM" id="Phobius"/>
    </source>
</evidence>